<dbReference type="Proteomes" id="UP000189796">
    <property type="component" value="Chromosome I"/>
</dbReference>
<dbReference type="SMART" id="SM00869">
    <property type="entry name" value="Autotransporter"/>
    <property type="match status" value="1"/>
</dbReference>
<evidence type="ECO:0000256" key="2">
    <source>
        <dbReference type="SAM" id="SignalP"/>
    </source>
</evidence>
<organism evidence="4 5">
    <name type="scientific">Bradyrhizobium erythrophlei</name>
    <dbReference type="NCBI Taxonomy" id="1437360"/>
    <lineage>
        <taxon>Bacteria</taxon>
        <taxon>Pseudomonadati</taxon>
        <taxon>Pseudomonadota</taxon>
        <taxon>Alphaproteobacteria</taxon>
        <taxon>Hyphomicrobiales</taxon>
        <taxon>Nitrobacteraceae</taxon>
        <taxon>Bradyrhizobium</taxon>
    </lineage>
</organism>
<dbReference type="InterPro" id="IPR030895">
    <property type="entry name" value="T5SS_PEPC_rpt"/>
</dbReference>
<name>A0A1M5RRH4_9BRAD</name>
<dbReference type="EMBL" id="LT670817">
    <property type="protein sequence ID" value="SHH28780.1"/>
    <property type="molecule type" value="Genomic_DNA"/>
</dbReference>
<dbReference type="InterPro" id="IPR036709">
    <property type="entry name" value="Autotransporte_beta_dom_sf"/>
</dbReference>
<dbReference type="InterPro" id="IPR005546">
    <property type="entry name" value="Autotransporte_beta"/>
</dbReference>
<evidence type="ECO:0000256" key="1">
    <source>
        <dbReference type="ARBA" id="ARBA00022729"/>
    </source>
</evidence>
<dbReference type="PROSITE" id="PS51208">
    <property type="entry name" value="AUTOTRANSPORTER"/>
    <property type="match status" value="1"/>
</dbReference>
<feature type="signal peptide" evidence="2">
    <location>
        <begin position="1"/>
        <end position="37"/>
    </location>
</feature>
<dbReference type="SUPFAM" id="SSF103515">
    <property type="entry name" value="Autotransporter"/>
    <property type="match status" value="1"/>
</dbReference>
<reference evidence="4 5" key="1">
    <citation type="submission" date="2016-11" db="EMBL/GenBank/DDBJ databases">
        <authorList>
            <person name="Jaros S."/>
            <person name="Januszkiewicz K."/>
            <person name="Wedrychowicz H."/>
        </authorList>
    </citation>
    <scope>NUCLEOTIDE SEQUENCE [LARGE SCALE GENOMIC DNA]</scope>
    <source>
        <strain evidence="4 5">GAS138</strain>
    </source>
</reference>
<dbReference type="Pfam" id="PF03797">
    <property type="entry name" value="Autotransporter"/>
    <property type="match status" value="1"/>
</dbReference>
<protein>
    <submittedName>
        <fullName evidence="4">T5SS/PEP-CTERM-associated repeat-containing protein</fullName>
    </submittedName>
</protein>
<dbReference type="Pfam" id="PF12951">
    <property type="entry name" value="PATR"/>
    <property type="match status" value="1"/>
</dbReference>
<dbReference type="AlphaFoldDB" id="A0A1M5RRH4"/>
<dbReference type="RefSeq" id="WP_172842616.1">
    <property type="nucleotide sequence ID" value="NZ_LT670817.1"/>
</dbReference>
<dbReference type="NCBIfam" id="TIGR04393">
    <property type="entry name" value="rpt_T5SS_PEPC"/>
    <property type="match status" value="6"/>
</dbReference>
<proteinExistence type="predicted"/>
<gene>
    <name evidence="4" type="ORF">SAMN05443248_4329</name>
</gene>
<feature type="chain" id="PRO_5012928935" evidence="2">
    <location>
        <begin position="38"/>
        <end position="991"/>
    </location>
</feature>
<dbReference type="Gene3D" id="2.40.128.130">
    <property type="entry name" value="Autotransporter beta-domain"/>
    <property type="match status" value="1"/>
</dbReference>
<keyword evidence="1 2" id="KW-0732">Signal</keyword>
<evidence type="ECO:0000313" key="4">
    <source>
        <dbReference type="EMBL" id="SHH28780.1"/>
    </source>
</evidence>
<sequence length="991" mass="97597">MIKLFRPARRHRLAGLLTTRSVVALGVALAMTTPSHAVNDTWTGTSSNNWFTAGNWGPGVPTIFDNAMIGTDTPNATVVGAPGAVANNLFVGYLGTGTLTIQNGGALTNQYGSIGYDPNPGSTGTVIVTGAGSSWTNSGALFVGYGGTGTLTIQSGGAVSNSTGYIGYNSGSTGTVTVSGTHSSWTNSGDLSVGYGGTGTLTIQNGGAVSNGTGYIGYNPGSTGIVTVSGAGSSWTNSGALSVGNGGTGTLTIQNGGAVSNSVGYVGYNGSTGTVTVSGAGSSWTNSGALAVGFSGTGALTIQNGGAVVSHTVGLIGGFGSGTVTVDGAGSSWTNSGALSVGVLGPGTLTVANGGTVSVSGTVTIASLGGSTGTLNIGAASGQAAVTPGTLNASSVAFGSGTGGIVFNHTASNYIFAPTISGAGSVTVEAGTTILTAANTYTGPTTINGGTLSVNGSILSGTTVNAGGTLAGTGTVGNVTVATGGTFAPGSTMAVSGSLAFQSGAIYLVQVGPSNASLANVNGTAMLTGGVVQTSFQPGSYISKSYDILHAAGGIGGSTFNGVSVGNPNLAASLSYTLTDVFLNLTASLGGGQTGLGSNQQTIANVINHVFNNGGALPPGFLTLFGLTGANLGNALTQASGETATGSQQTTFDAMNQFMGVMTDPFIAGRGDGFGASGGAPSGYASTQKTGAARDANAMFVKAPVVPFEQRWSTWTAGYGGSQTTDGNAAVGSNATTSAIYGTAVGADYRLSPFTLAGFALAGGGTNFSVNGSGSGRSDLFQAGAFIRHTVGPAYISAALAYGWQDITTDRTVTIAGVDQLRAEFNANAFSGRAEGGYRFVSPWMGGIGITPYAAGQFTTFDLPAYAEQAVTGTNTFALAYGAKSVTDPRSELGLRGDKSFAMPDGILTLRGGVAWAHDFNPDRSIGATFQTLPGASFVVNGAAQASDSALVTASAEKKWLNGWSAAATFEGEFSNVTTSYAGKGVVRYSF</sequence>
<evidence type="ECO:0000313" key="5">
    <source>
        <dbReference type="Proteomes" id="UP000189796"/>
    </source>
</evidence>
<feature type="domain" description="Autotransporter" evidence="3">
    <location>
        <begin position="707"/>
        <end position="991"/>
    </location>
</feature>
<accession>A0A1M5RRH4</accession>
<evidence type="ECO:0000259" key="3">
    <source>
        <dbReference type="PROSITE" id="PS51208"/>
    </source>
</evidence>
<dbReference type="SUPFAM" id="SSF51126">
    <property type="entry name" value="Pectin lyase-like"/>
    <property type="match status" value="1"/>
</dbReference>
<dbReference type="InterPro" id="IPR013425">
    <property type="entry name" value="Autotrns_rpt"/>
</dbReference>
<dbReference type="InterPro" id="IPR011050">
    <property type="entry name" value="Pectin_lyase_fold/virulence"/>
</dbReference>